<dbReference type="Pfam" id="PF01370">
    <property type="entry name" value="Epimerase"/>
    <property type="match status" value="1"/>
</dbReference>
<proteinExistence type="predicted"/>
<dbReference type="Gene3D" id="3.40.50.720">
    <property type="entry name" value="NAD(P)-binding Rossmann-like Domain"/>
    <property type="match status" value="1"/>
</dbReference>
<dbReference type="Proteomes" id="UP001373496">
    <property type="component" value="Unassembled WGS sequence"/>
</dbReference>
<gene>
    <name evidence="6" type="ORF">UXQ13_22115</name>
</gene>
<evidence type="ECO:0000313" key="7">
    <source>
        <dbReference type="Proteomes" id="UP001373496"/>
    </source>
</evidence>
<keyword evidence="4" id="KW-0456">Lyase</keyword>
<organism evidence="6 7">
    <name type="scientific">Klenkia terrae</name>
    <dbReference type="NCBI Taxonomy" id="1052259"/>
    <lineage>
        <taxon>Bacteria</taxon>
        <taxon>Bacillati</taxon>
        <taxon>Actinomycetota</taxon>
        <taxon>Actinomycetes</taxon>
        <taxon>Geodermatophilales</taxon>
        <taxon>Geodermatophilaceae</taxon>
        <taxon>Klenkia</taxon>
    </lineage>
</organism>
<comment type="caution">
    <text evidence="6">The sequence shown here is derived from an EMBL/GenBank/DDBJ whole genome shotgun (WGS) entry which is preliminary data.</text>
</comment>
<feature type="domain" description="NAD-dependent epimerase/dehydratase" evidence="5">
    <location>
        <begin position="19"/>
        <end position="254"/>
    </location>
</feature>
<evidence type="ECO:0000313" key="6">
    <source>
        <dbReference type="EMBL" id="MEI4281184.1"/>
    </source>
</evidence>
<protein>
    <submittedName>
        <fullName evidence="6">NAD-dependent epimerase/dehydratase family protein</fullName>
    </submittedName>
</protein>
<reference evidence="6 7" key="1">
    <citation type="submission" date="2024-03" db="EMBL/GenBank/DDBJ databases">
        <title>Draft genome sequence of Klenkia terrae.</title>
        <authorList>
            <person name="Duangmal K."/>
            <person name="Chantavorakit T."/>
        </authorList>
    </citation>
    <scope>NUCLEOTIDE SEQUENCE [LARGE SCALE GENOMIC DNA]</scope>
    <source>
        <strain evidence="6 7">JCM 17786</strain>
    </source>
</reference>
<evidence type="ECO:0000259" key="5">
    <source>
        <dbReference type="Pfam" id="PF01370"/>
    </source>
</evidence>
<dbReference type="SUPFAM" id="SSF51735">
    <property type="entry name" value="NAD(P)-binding Rossmann-fold domains"/>
    <property type="match status" value="1"/>
</dbReference>
<evidence type="ECO:0000256" key="1">
    <source>
        <dbReference type="ARBA" id="ARBA00001911"/>
    </source>
</evidence>
<comment type="cofactor">
    <cofactor evidence="1">
        <name>NAD(+)</name>
        <dbReference type="ChEBI" id="CHEBI:57540"/>
    </cofactor>
</comment>
<dbReference type="InterPro" id="IPR036291">
    <property type="entry name" value="NAD(P)-bd_dom_sf"/>
</dbReference>
<dbReference type="RefSeq" id="WP_225235452.1">
    <property type="nucleotide sequence ID" value="NZ_JBAPLV010000040.1"/>
</dbReference>
<evidence type="ECO:0000256" key="2">
    <source>
        <dbReference type="ARBA" id="ARBA00022793"/>
    </source>
</evidence>
<keyword evidence="2" id="KW-0210">Decarboxylase</keyword>
<dbReference type="PANTHER" id="PTHR43078">
    <property type="entry name" value="UDP-GLUCURONIC ACID DECARBOXYLASE-RELATED"/>
    <property type="match status" value="1"/>
</dbReference>
<name>A0ABU8EC31_9ACTN</name>
<dbReference type="EMBL" id="JBAPLV010000040">
    <property type="protein sequence ID" value="MEI4281184.1"/>
    <property type="molecule type" value="Genomic_DNA"/>
</dbReference>
<accession>A0ABU8EC31</accession>
<keyword evidence="7" id="KW-1185">Reference proteome</keyword>
<evidence type="ECO:0000256" key="3">
    <source>
        <dbReference type="ARBA" id="ARBA00023027"/>
    </source>
</evidence>
<keyword evidence="3" id="KW-0520">NAD</keyword>
<sequence length="338" mass="35958">MPAADSPASARPGPAHRHALVTGGAGFLGSHLCEQLLVAGTRVTCMDDLCTSDGGNVDHLRDDPRFSFVHHDVSEPFTTADDVDLVLHFASPASPADYLRLPVETLRVGSVGTWHALEAARRTGARMVLASTSETYGDPQVHPQPESYWGHVNPVGPRGVYDEAKRFGEAITTAYRTAHGVDTAIVRIFNTYGPRMRREDGRAIPTFVAQALSGQPMTVAGDGSQTRSVCYVDDTVRGVLAVAASGLPGPFNVGYPEERSVLAIAQAVGEAVGTDPGVEFVGRPVDDPTVRCPDISAIRSAVGWEPQVPFADGLARTVDWFRATAPRLPERGAARLVG</sequence>
<dbReference type="InterPro" id="IPR044516">
    <property type="entry name" value="UXS-like"/>
</dbReference>
<evidence type="ECO:0000256" key="4">
    <source>
        <dbReference type="ARBA" id="ARBA00023239"/>
    </source>
</evidence>
<dbReference type="InterPro" id="IPR001509">
    <property type="entry name" value="Epimerase_deHydtase"/>
</dbReference>
<dbReference type="PANTHER" id="PTHR43078:SF6">
    <property type="entry name" value="UDP-GLUCURONIC ACID DECARBOXYLASE 1"/>
    <property type="match status" value="1"/>
</dbReference>